<comment type="subcellular location">
    <subcellularLocation>
        <location evidence="1">Cell membrane</location>
        <topology evidence="1">Multi-pass membrane protein</topology>
    </subcellularLocation>
</comment>
<dbReference type="AlphaFoldDB" id="A0A1D8PBI3"/>
<keyword evidence="5 6" id="KW-0472">Membrane</keyword>
<feature type="transmembrane region" description="Helical" evidence="6">
    <location>
        <begin position="422"/>
        <end position="441"/>
    </location>
</feature>
<feature type="transmembrane region" description="Helical" evidence="6">
    <location>
        <begin position="361"/>
        <end position="383"/>
    </location>
</feature>
<evidence type="ECO:0000313" key="7">
    <source>
        <dbReference type="EMBL" id="AOW21934.1"/>
    </source>
</evidence>
<dbReference type="PANTHER" id="PTHR30250:SF11">
    <property type="entry name" value="O-ANTIGEN TRANSPORTER-RELATED"/>
    <property type="match status" value="1"/>
</dbReference>
<dbReference type="EMBL" id="CP017478">
    <property type="protein sequence ID" value="AOW21934.1"/>
    <property type="molecule type" value="Genomic_DNA"/>
</dbReference>
<gene>
    <name evidence="7" type="ORF">LPB138_15105</name>
</gene>
<evidence type="ECO:0000256" key="2">
    <source>
        <dbReference type="ARBA" id="ARBA00022475"/>
    </source>
</evidence>
<feature type="transmembrane region" description="Helical" evidence="6">
    <location>
        <begin position="389"/>
        <end position="410"/>
    </location>
</feature>
<evidence type="ECO:0000256" key="1">
    <source>
        <dbReference type="ARBA" id="ARBA00004651"/>
    </source>
</evidence>
<dbReference type="KEGG" id="lul:LPB138_15105"/>
<name>A0A1D8PBI3_9FLAO</name>
<feature type="transmembrane region" description="Helical" evidence="6">
    <location>
        <begin position="38"/>
        <end position="59"/>
    </location>
</feature>
<sequence>MGIVLNQSFKNTLILVLGFTIGGINALFLYTHFLKEEYYGLVIFLLSTANILLPLVAFGMQHSVVKYFSSYKTKLERDSLLSWSLILPMLIIIPIGFIGVFTYETISSWISAKNSMIKDYTYIIFLCAIFMGYFEVFYSWTKVQMNSVFGNFIKEIFARVGATLLLFCLYMKLIDPKQFIYGITIVYFLRMLIMKLYAYSIYLPKFTFNRPNNFKEILRYSMYLILAGSAATLLLEIDKFMIPQFEGLSDVAYYSVGIFIASVVAIPSRAMQQITSPITAKDLNENNIEKVEVLYKQSSINLLIVGGILFLLINLNITEMYEIINRPQYSVGVWIVLMISFSELFKLALGTNGAILTNSKFYKVFFYFSLGMALSVVVLNHILIRKIGINGAALATLITILIFNTIKILYVKRKFNIQPFSSKTIVLLILIFLLYIGFFYVDFPFHPLINIILKCILVSIVYFSAVLKLSISNDFNNQIELLFTKKK</sequence>
<dbReference type="InterPro" id="IPR002797">
    <property type="entry name" value="Polysacc_synth"/>
</dbReference>
<keyword evidence="8" id="KW-1185">Reference proteome</keyword>
<feature type="transmembrane region" description="Helical" evidence="6">
    <location>
        <begin position="329"/>
        <end position="349"/>
    </location>
</feature>
<dbReference type="OrthoDB" id="88014at2"/>
<accession>A0A1D8PBI3</accession>
<feature type="transmembrane region" description="Helical" evidence="6">
    <location>
        <begin position="220"/>
        <end position="237"/>
    </location>
</feature>
<feature type="transmembrane region" description="Helical" evidence="6">
    <location>
        <begin position="152"/>
        <end position="173"/>
    </location>
</feature>
<feature type="transmembrane region" description="Helical" evidence="6">
    <location>
        <begin position="12"/>
        <end position="32"/>
    </location>
</feature>
<dbReference type="Pfam" id="PF01943">
    <property type="entry name" value="Polysacc_synt"/>
    <property type="match status" value="1"/>
</dbReference>
<dbReference type="GO" id="GO:0016853">
    <property type="term" value="F:isomerase activity"/>
    <property type="evidence" value="ECO:0007669"/>
    <property type="project" value="UniProtKB-KW"/>
</dbReference>
<feature type="transmembrane region" description="Helical" evidence="6">
    <location>
        <begin position="120"/>
        <end position="140"/>
    </location>
</feature>
<feature type="transmembrane region" description="Helical" evidence="6">
    <location>
        <begin position="252"/>
        <end position="271"/>
    </location>
</feature>
<reference evidence="7 8" key="1">
    <citation type="submission" date="2016-10" db="EMBL/GenBank/DDBJ databases">
        <title>Lutibacter sp. LPB0138, isolated from marine gastropod.</title>
        <authorList>
            <person name="Kim E."/>
            <person name="Yi H."/>
        </authorList>
    </citation>
    <scope>NUCLEOTIDE SEQUENCE [LARGE SCALE GENOMIC DNA]</scope>
    <source>
        <strain evidence="7 8">LPB0138</strain>
    </source>
</reference>
<feature type="transmembrane region" description="Helical" evidence="6">
    <location>
        <begin position="447"/>
        <end position="467"/>
    </location>
</feature>
<feature type="transmembrane region" description="Helical" evidence="6">
    <location>
        <begin position="300"/>
        <end position="317"/>
    </location>
</feature>
<dbReference type="STRING" id="1850246.LPB138_15105"/>
<proteinExistence type="predicted"/>
<evidence type="ECO:0000256" key="3">
    <source>
        <dbReference type="ARBA" id="ARBA00022692"/>
    </source>
</evidence>
<organism evidence="7 8">
    <name type="scientific">Urechidicola croceus</name>
    <dbReference type="NCBI Taxonomy" id="1850246"/>
    <lineage>
        <taxon>Bacteria</taxon>
        <taxon>Pseudomonadati</taxon>
        <taxon>Bacteroidota</taxon>
        <taxon>Flavobacteriia</taxon>
        <taxon>Flavobacteriales</taxon>
        <taxon>Flavobacteriaceae</taxon>
        <taxon>Urechidicola</taxon>
    </lineage>
</organism>
<feature type="transmembrane region" description="Helical" evidence="6">
    <location>
        <begin position="179"/>
        <end position="199"/>
    </location>
</feature>
<dbReference type="Proteomes" id="UP000176050">
    <property type="component" value="Chromosome"/>
</dbReference>
<dbReference type="RefSeq" id="WP_070238094.1">
    <property type="nucleotide sequence ID" value="NZ_CP017478.1"/>
</dbReference>
<keyword evidence="4 6" id="KW-1133">Transmembrane helix</keyword>
<evidence type="ECO:0000256" key="4">
    <source>
        <dbReference type="ARBA" id="ARBA00022989"/>
    </source>
</evidence>
<protein>
    <submittedName>
        <fullName evidence="7">Sugar isomerase</fullName>
    </submittedName>
</protein>
<keyword evidence="3 6" id="KW-0812">Transmembrane</keyword>
<evidence type="ECO:0000313" key="8">
    <source>
        <dbReference type="Proteomes" id="UP000176050"/>
    </source>
</evidence>
<feature type="transmembrane region" description="Helical" evidence="6">
    <location>
        <begin position="80"/>
        <end position="100"/>
    </location>
</feature>
<keyword evidence="2" id="KW-1003">Cell membrane</keyword>
<keyword evidence="7" id="KW-0413">Isomerase</keyword>
<dbReference type="PANTHER" id="PTHR30250">
    <property type="entry name" value="PST FAMILY PREDICTED COLANIC ACID TRANSPORTER"/>
    <property type="match status" value="1"/>
</dbReference>
<dbReference type="InterPro" id="IPR050833">
    <property type="entry name" value="Poly_Biosynth_Transport"/>
</dbReference>
<dbReference type="GO" id="GO:0005886">
    <property type="term" value="C:plasma membrane"/>
    <property type="evidence" value="ECO:0007669"/>
    <property type="project" value="UniProtKB-SubCell"/>
</dbReference>
<evidence type="ECO:0000256" key="5">
    <source>
        <dbReference type="ARBA" id="ARBA00023136"/>
    </source>
</evidence>
<evidence type="ECO:0000256" key="6">
    <source>
        <dbReference type="SAM" id="Phobius"/>
    </source>
</evidence>